<feature type="region of interest" description="Disordered" evidence="1">
    <location>
        <begin position="27"/>
        <end position="60"/>
    </location>
</feature>
<evidence type="ECO:0000313" key="3">
    <source>
        <dbReference type="Proteomes" id="UP001396334"/>
    </source>
</evidence>
<evidence type="ECO:0000256" key="1">
    <source>
        <dbReference type="SAM" id="MobiDB-lite"/>
    </source>
</evidence>
<feature type="region of interest" description="Disordered" evidence="1">
    <location>
        <begin position="1"/>
        <end position="20"/>
    </location>
</feature>
<organism evidence="2 3">
    <name type="scientific">Hibiscus sabdariffa</name>
    <name type="common">roselle</name>
    <dbReference type="NCBI Taxonomy" id="183260"/>
    <lineage>
        <taxon>Eukaryota</taxon>
        <taxon>Viridiplantae</taxon>
        <taxon>Streptophyta</taxon>
        <taxon>Embryophyta</taxon>
        <taxon>Tracheophyta</taxon>
        <taxon>Spermatophyta</taxon>
        <taxon>Magnoliopsida</taxon>
        <taxon>eudicotyledons</taxon>
        <taxon>Gunneridae</taxon>
        <taxon>Pentapetalae</taxon>
        <taxon>rosids</taxon>
        <taxon>malvids</taxon>
        <taxon>Malvales</taxon>
        <taxon>Malvaceae</taxon>
        <taxon>Malvoideae</taxon>
        <taxon>Hibiscus</taxon>
    </lineage>
</organism>
<proteinExistence type="predicted"/>
<feature type="compositionally biased region" description="Basic residues" evidence="1">
    <location>
        <begin position="43"/>
        <end position="52"/>
    </location>
</feature>
<protein>
    <submittedName>
        <fullName evidence="2">Uncharacterized protein</fullName>
    </submittedName>
</protein>
<keyword evidence="3" id="KW-1185">Reference proteome</keyword>
<dbReference type="Proteomes" id="UP001396334">
    <property type="component" value="Unassembled WGS sequence"/>
</dbReference>
<feature type="compositionally biased region" description="Low complexity" evidence="1">
    <location>
        <begin position="27"/>
        <end position="39"/>
    </location>
</feature>
<comment type="caution">
    <text evidence="2">The sequence shown here is derived from an EMBL/GenBank/DDBJ whole genome shotgun (WGS) entry which is preliminary data.</text>
</comment>
<sequence length="72" mass="7862">MMMKHGSCNEGSSIRPTSKEAIQALVEGVNENGNGSSEGQRTRFSKKQRKNQRPACDGDKEQLGLELGLDLL</sequence>
<evidence type="ECO:0000313" key="2">
    <source>
        <dbReference type="EMBL" id="KAK8473882.1"/>
    </source>
</evidence>
<name>A0ABR1Z6A8_9ROSI</name>
<reference evidence="2 3" key="1">
    <citation type="journal article" date="2024" name="G3 (Bethesda)">
        <title>Genome assembly of Hibiscus sabdariffa L. provides insights into metabolisms of medicinal natural products.</title>
        <authorList>
            <person name="Kim T."/>
        </authorList>
    </citation>
    <scope>NUCLEOTIDE SEQUENCE [LARGE SCALE GENOMIC DNA]</scope>
    <source>
        <strain evidence="2">TK-2024</strain>
        <tissue evidence="2">Old leaves</tissue>
    </source>
</reference>
<dbReference type="EMBL" id="JBBPBN010002806">
    <property type="protein sequence ID" value="KAK8473882.1"/>
    <property type="molecule type" value="Genomic_DNA"/>
</dbReference>
<accession>A0ABR1Z6A8</accession>
<gene>
    <name evidence="2" type="ORF">V6N11_030605</name>
</gene>